<sequence>MSQSASLHLRSVPFETTKVSVSIETDDFYFSYAETKKLSYKTTETDNFHFATTATRPTSTVVSFLPASTVAFTKSGLIRKTTLPGSSYTITSGRVTRVSTVQIVCHCNDPIYVKPDANYDRHS</sequence>
<name>A0A2J6TWN8_9HELO</name>
<dbReference type="Proteomes" id="UP000235371">
    <property type="component" value="Unassembled WGS sequence"/>
</dbReference>
<evidence type="ECO:0000313" key="1">
    <source>
        <dbReference type="EMBL" id="PMD67427.1"/>
    </source>
</evidence>
<organism evidence="1 2">
    <name type="scientific">Hyaloscypha bicolor E</name>
    <dbReference type="NCBI Taxonomy" id="1095630"/>
    <lineage>
        <taxon>Eukaryota</taxon>
        <taxon>Fungi</taxon>
        <taxon>Dikarya</taxon>
        <taxon>Ascomycota</taxon>
        <taxon>Pezizomycotina</taxon>
        <taxon>Leotiomycetes</taxon>
        <taxon>Helotiales</taxon>
        <taxon>Hyaloscyphaceae</taxon>
        <taxon>Hyaloscypha</taxon>
        <taxon>Hyaloscypha bicolor</taxon>
    </lineage>
</organism>
<dbReference type="AlphaFoldDB" id="A0A2J6TWN8"/>
<evidence type="ECO:0000313" key="2">
    <source>
        <dbReference type="Proteomes" id="UP000235371"/>
    </source>
</evidence>
<protein>
    <submittedName>
        <fullName evidence="1">Uncharacterized protein</fullName>
    </submittedName>
</protein>
<proteinExistence type="predicted"/>
<gene>
    <name evidence="1" type="ORF">K444DRAFT_15571</name>
</gene>
<accession>A0A2J6TWN8</accession>
<keyword evidence="2" id="KW-1185">Reference proteome</keyword>
<dbReference type="RefSeq" id="XP_024744331.1">
    <property type="nucleotide sequence ID" value="XM_024870635.1"/>
</dbReference>
<dbReference type="EMBL" id="KZ613740">
    <property type="protein sequence ID" value="PMD67427.1"/>
    <property type="molecule type" value="Genomic_DNA"/>
</dbReference>
<dbReference type="InParanoid" id="A0A2J6TWN8"/>
<reference evidence="1 2" key="1">
    <citation type="submission" date="2016-04" db="EMBL/GenBank/DDBJ databases">
        <title>A degradative enzymes factory behind the ericoid mycorrhizal symbiosis.</title>
        <authorList>
            <consortium name="DOE Joint Genome Institute"/>
            <person name="Martino E."/>
            <person name="Morin E."/>
            <person name="Grelet G."/>
            <person name="Kuo A."/>
            <person name="Kohler A."/>
            <person name="Daghino S."/>
            <person name="Barry K."/>
            <person name="Choi C."/>
            <person name="Cichocki N."/>
            <person name="Clum A."/>
            <person name="Copeland A."/>
            <person name="Hainaut M."/>
            <person name="Haridas S."/>
            <person name="Labutti K."/>
            <person name="Lindquist E."/>
            <person name="Lipzen A."/>
            <person name="Khouja H.-R."/>
            <person name="Murat C."/>
            <person name="Ohm R."/>
            <person name="Olson A."/>
            <person name="Spatafora J."/>
            <person name="Veneault-Fourrey C."/>
            <person name="Henrissat B."/>
            <person name="Grigoriev I."/>
            <person name="Martin F."/>
            <person name="Perotto S."/>
        </authorList>
    </citation>
    <scope>NUCLEOTIDE SEQUENCE [LARGE SCALE GENOMIC DNA]</scope>
    <source>
        <strain evidence="1 2">E</strain>
    </source>
</reference>
<dbReference type="GeneID" id="36578717"/>